<dbReference type="Gene3D" id="1.10.260.100">
    <property type="match status" value="1"/>
</dbReference>
<evidence type="ECO:0000259" key="6">
    <source>
        <dbReference type="SMART" id="SM00727"/>
    </source>
</evidence>
<dbReference type="EMBL" id="SWLE01000008">
    <property type="protein sequence ID" value="TNM96668.1"/>
    <property type="molecule type" value="Genomic_DNA"/>
</dbReference>
<sequence>MGATIPPLSKPKESCQGGCPCGPPPTKASPPEPEPPVLSESDESDIEIDNDGVIEPDTDEPQEMGASENVEVTEEMMDQANNKKMEAIDAQGEGELQKALDLFTEAIKLNPCLAVLYAKRASVFIQLQRPNAAIRDCDRAIQINPDSAQPYKWRGKAHRLLGHWEEAAKDLATACKLDYDESCYFFTQTHVSLRQANKIMEHRRKYERKREEKLIRERQERIKKAREEHARAQKDEEARQSAGASFPGEILINDDHELPYLQLRLSLLSVTVELCCFSGAGGFSGGLPGGMPNFEAFLNDPELLMAMKDPEVMAAFSDVSKNPANIAKYQSNPKIMAIINKLSSKFGAPPQP</sequence>
<keyword evidence="8" id="KW-1185">Reference proteome</keyword>
<evidence type="ECO:0000313" key="7">
    <source>
        <dbReference type="EMBL" id="TNM96668.1"/>
    </source>
</evidence>
<evidence type="ECO:0000256" key="2">
    <source>
        <dbReference type="ARBA" id="ARBA00022803"/>
    </source>
</evidence>
<dbReference type="InterPro" id="IPR041243">
    <property type="entry name" value="STI1/HOP_DP"/>
</dbReference>
<dbReference type="Gene3D" id="1.25.40.10">
    <property type="entry name" value="Tetratricopeptide repeat domain"/>
    <property type="match status" value="1"/>
</dbReference>
<feature type="compositionally biased region" description="Pro residues" evidence="5">
    <location>
        <begin position="21"/>
        <end position="36"/>
    </location>
</feature>
<accession>A0A4Z2BY46</accession>
<feature type="domain" description="STI1" evidence="6">
    <location>
        <begin position="300"/>
        <end position="339"/>
    </location>
</feature>
<dbReference type="PANTHER" id="PTHR45883:SF2">
    <property type="entry name" value="HSC70-INTERACTING PROTEIN"/>
    <property type="match status" value="1"/>
</dbReference>
<feature type="repeat" description="TPR" evidence="4">
    <location>
        <begin position="114"/>
        <end position="147"/>
    </location>
</feature>
<dbReference type="SUPFAM" id="SSF48452">
    <property type="entry name" value="TPR-like"/>
    <property type="match status" value="1"/>
</dbReference>
<evidence type="ECO:0000256" key="1">
    <source>
        <dbReference type="ARBA" id="ARBA00022737"/>
    </source>
</evidence>
<dbReference type="InterPro" id="IPR006636">
    <property type="entry name" value="STI1_HS-bd"/>
</dbReference>
<dbReference type="Proteomes" id="UP000516260">
    <property type="component" value="Chromosome 16"/>
</dbReference>
<reference evidence="7 8" key="1">
    <citation type="submission" date="2019-04" db="EMBL/GenBank/DDBJ databases">
        <title>The sequence and de novo assembly of Takifugu bimaculatus genome using PacBio and Hi-C technologies.</title>
        <authorList>
            <person name="Xu P."/>
            <person name="Liu B."/>
            <person name="Zhou Z."/>
        </authorList>
    </citation>
    <scope>NUCLEOTIDE SEQUENCE [LARGE SCALE GENOMIC DNA]</scope>
    <source>
        <strain evidence="7">TB-2018</strain>
        <tissue evidence="7">Muscle</tissue>
    </source>
</reference>
<dbReference type="SMART" id="SM00727">
    <property type="entry name" value="STI1"/>
    <property type="match status" value="1"/>
</dbReference>
<dbReference type="PROSITE" id="PS50005">
    <property type="entry name" value="TPR"/>
    <property type="match status" value="1"/>
</dbReference>
<dbReference type="PANTHER" id="PTHR45883">
    <property type="entry name" value="HSC70-INTERACTING PROTEIN"/>
    <property type="match status" value="1"/>
</dbReference>
<evidence type="ECO:0000256" key="5">
    <source>
        <dbReference type="SAM" id="MobiDB-lite"/>
    </source>
</evidence>
<dbReference type="InterPro" id="IPR019734">
    <property type="entry name" value="TPR_rpt"/>
</dbReference>
<dbReference type="Pfam" id="PF13181">
    <property type="entry name" value="TPR_8"/>
    <property type="match status" value="1"/>
</dbReference>
<keyword evidence="1" id="KW-0677">Repeat</keyword>
<evidence type="ECO:0000313" key="8">
    <source>
        <dbReference type="Proteomes" id="UP000516260"/>
    </source>
</evidence>
<evidence type="ECO:0000256" key="3">
    <source>
        <dbReference type="ARBA" id="ARBA00037033"/>
    </source>
</evidence>
<dbReference type="InterPro" id="IPR011990">
    <property type="entry name" value="TPR-like_helical_dom_sf"/>
</dbReference>
<comment type="caution">
    <text evidence="7">The sequence shown here is derived from an EMBL/GenBank/DDBJ whole genome shotgun (WGS) entry which is preliminary data.</text>
</comment>
<organism evidence="7 8">
    <name type="scientific">Takifugu bimaculatus</name>
    <dbReference type="NCBI Taxonomy" id="433685"/>
    <lineage>
        <taxon>Eukaryota</taxon>
        <taxon>Metazoa</taxon>
        <taxon>Chordata</taxon>
        <taxon>Craniata</taxon>
        <taxon>Vertebrata</taxon>
        <taxon>Euteleostomi</taxon>
        <taxon>Actinopterygii</taxon>
        <taxon>Neopterygii</taxon>
        <taxon>Teleostei</taxon>
        <taxon>Neoteleostei</taxon>
        <taxon>Acanthomorphata</taxon>
        <taxon>Eupercaria</taxon>
        <taxon>Tetraodontiformes</taxon>
        <taxon>Tetradontoidea</taxon>
        <taxon>Tetraodontidae</taxon>
        <taxon>Takifugu</taxon>
    </lineage>
</organism>
<evidence type="ECO:0000256" key="4">
    <source>
        <dbReference type="PROSITE-ProRule" id="PRU00339"/>
    </source>
</evidence>
<name>A0A4Z2BY46_9TELE</name>
<feature type="region of interest" description="Disordered" evidence="5">
    <location>
        <begin position="224"/>
        <end position="243"/>
    </location>
</feature>
<keyword evidence="2 4" id="KW-0802">TPR repeat</keyword>
<dbReference type="GO" id="GO:0030544">
    <property type="term" value="F:Hsp70 protein binding"/>
    <property type="evidence" value="ECO:0007669"/>
    <property type="project" value="TreeGrafter"/>
</dbReference>
<feature type="compositionally biased region" description="Basic and acidic residues" evidence="5">
    <location>
        <begin position="224"/>
        <end position="239"/>
    </location>
</feature>
<comment type="function">
    <text evidence="3">One HIP oligomer binds the ATPase domains of at least two HSC70 molecules dependent on activation of the HSC70 ATPase by HSP40. Stabilizes the ADP state of HSC70 that has a high affinity for substrate protein. Through its own chaperone activity, it may contribute to the interaction of HSC70 with various target proteins.</text>
</comment>
<gene>
    <name evidence="7" type="ORF">fugu_014824</name>
</gene>
<dbReference type="Pfam" id="PF17830">
    <property type="entry name" value="STI1-HOP_DP"/>
    <property type="match status" value="1"/>
</dbReference>
<proteinExistence type="predicted"/>
<feature type="region of interest" description="Disordered" evidence="5">
    <location>
        <begin position="1"/>
        <end position="68"/>
    </location>
</feature>
<dbReference type="SMART" id="SM00028">
    <property type="entry name" value="TPR"/>
    <property type="match status" value="2"/>
</dbReference>
<dbReference type="FunFam" id="1.25.40.10:FF:000112">
    <property type="entry name" value="FAM10 family protein"/>
    <property type="match status" value="1"/>
</dbReference>
<protein>
    <recommendedName>
        <fullName evidence="6">STI1 domain-containing protein</fullName>
    </recommendedName>
</protein>
<feature type="compositionally biased region" description="Acidic residues" evidence="5">
    <location>
        <begin position="40"/>
        <end position="62"/>
    </location>
</feature>
<dbReference type="AlphaFoldDB" id="A0A4Z2BY46"/>